<dbReference type="InterPro" id="IPR000014">
    <property type="entry name" value="PAS"/>
</dbReference>
<dbReference type="AlphaFoldDB" id="A0AAE4K7R4"/>
<dbReference type="NCBIfam" id="TIGR00229">
    <property type="entry name" value="sensory_box"/>
    <property type="match status" value="1"/>
</dbReference>
<dbReference type="SUPFAM" id="SSF55785">
    <property type="entry name" value="PYP-like sensor domain (PAS domain)"/>
    <property type="match status" value="1"/>
</dbReference>
<dbReference type="PROSITE" id="PS50887">
    <property type="entry name" value="GGDEF"/>
    <property type="match status" value="1"/>
</dbReference>
<feature type="domain" description="GGDEF" evidence="4">
    <location>
        <begin position="170"/>
        <end position="306"/>
    </location>
</feature>
<dbReference type="InterPro" id="IPR035965">
    <property type="entry name" value="PAS-like_dom_sf"/>
</dbReference>
<dbReference type="RefSeq" id="WP_259432728.1">
    <property type="nucleotide sequence ID" value="NZ_JAVLSM010000002.1"/>
</dbReference>
<comment type="catalytic activity">
    <reaction evidence="2">
        <text>2 GTP = 3',3'-c-di-GMP + 2 diphosphate</text>
        <dbReference type="Rhea" id="RHEA:24898"/>
        <dbReference type="ChEBI" id="CHEBI:33019"/>
        <dbReference type="ChEBI" id="CHEBI:37565"/>
        <dbReference type="ChEBI" id="CHEBI:58805"/>
        <dbReference type="EC" id="2.7.7.65"/>
    </reaction>
</comment>
<proteinExistence type="predicted"/>
<dbReference type="InterPro" id="IPR029787">
    <property type="entry name" value="Nucleotide_cyclase"/>
</dbReference>
<reference evidence="5" key="1">
    <citation type="submission" date="2023-02" db="EMBL/GenBank/DDBJ databases">
        <title>Description of Herbaspirillum huttiense subsp. nephrolepsisexaltata and Herbaspirillum huttiense subsp. lycopersicon.</title>
        <authorList>
            <person name="Poudel M."/>
            <person name="Sharma A."/>
            <person name="Goss E."/>
            <person name="Tapia J.H."/>
            <person name="Harmon C.M."/>
            <person name="Jones J.B."/>
        </authorList>
    </citation>
    <scope>NUCLEOTIDE SEQUENCE</scope>
    <source>
        <strain evidence="5">NC40101</strain>
    </source>
</reference>
<evidence type="ECO:0000259" key="4">
    <source>
        <dbReference type="PROSITE" id="PS50887"/>
    </source>
</evidence>
<dbReference type="InterPro" id="IPR000160">
    <property type="entry name" value="GGDEF_dom"/>
</dbReference>
<comment type="caution">
    <text evidence="5">The sequence shown here is derived from an EMBL/GenBank/DDBJ whole genome shotgun (WGS) entry which is preliminary data.</text>
</comment>
<dbReference type="PROSITE" id="PS50112">
    <property type="entry name" value="PAS"/>
    <property type="match status" value="1"/>
</dbReference>
<sequence length="307" mass="34800">MRSTLKELGAELALYSIDAVSDMIIWLDEDGFYVFVNKAATEFLGYTSQELSQLRVCDIDPDFDEVRWKDHWKELEIKQSVCLETTNRNKSGQIIPIEVNASLVQFEGRKFNCSIVRNISERKRTEASLLALNKQIYLLSITDDLTQIANRRYFDEVFKRELQRALEQNIPFSLVLIDVDYFKAFNDLYGHIQGDHCLKRVAATISALIQSTNELAARYGGEEFVCILPGMSPNNVLIFGERLRQAIQDLAIPHNGSSFGTITVSIGVATLEIASNISTENLLFEADQYLYRAKANGRNRVEGKPGR</sequence>
<gene>
    <name evidence="5" type="ORF">RJN63_20600</name>
</gene>
<evidence type="ECO:0000313" key="5">
    <source>
        <dbReference type="EMBL" id="MDT0339248.1"/>
    </source>
</evidence>
<dbReference type="PANTHER" id="PTHR45138">
    <property type="entry name" value="REGULATORY COMPONENTS OF SENSORY TRANSDUCTION SYSTEM"/>
    <property type="match status" value="1"/>
</dbReference>
<dbReference type="GO" id="GO:1902201">
    <property type="term" value="P:negative regulation of bacterial-type flagellum-dependent cell motility"/>
    <property type="evidence" value="ECO:0007669"/>
    <property type="project" value="TreeGrafter"/>
</dbReference>
<dbReference type="GO" id="GO:0043709">
    <property type="term" value="P:cell adhesion involved in single-species biofilm formation"/>
    <property type="evidence" value="ECO:0007669"/>
    <property type="project" value="TreeGrafter"/>
</dbReference>
<dbReference type="PANTHER" id="PTHR45138:SF9">
    <property type="entry name" value="DIGUANYLATE CYCLASE DGCM-RELATED"/>
    <property type="match status" value="1"/>
</dbReference>
<accession>A0AAE4K7R4</accession>
<dbReference type="CDD" id="cd00130">
    <property type="entry name" value="PAS"/>
    <property type="match status" value="1"/>
</dbReference>
<evidence type="ECO:0000259" key="3">
    <source>
        <dbReference type="PROSITE" id="PS50112"/>
    </source>
</evidence>
<dbReference type="SUPFAM" id="SSF55073">
    <property type="entry name" value="Nucleotide cyclase"/>
    <property type="match status" value="1"/>
</dbReference>
<organism evidence="5">
    <name type="scientific">Herbaspirillum huttiense subsp. nephrolepidis</name>
    <dbReference type="NCBI Taxonomy" id="3075126"/>
    <lineage>
        <taxon>Bacteria</taxon>
        <taxon>Pseudomonadati</taxon>
        <taxon>Pseudomonadota</taxon>
        <taxon>Betaproteobacteria</taxon>
        <taxon>Burkholderiales</taxon>
        <taxon>Oxalobacteraceae</taxon>
        <taxon>Herbaspirillum</taxon>
    </lineage>
</organism>
<feature type="domain" description="PAS" evidence="3">
    <location>
        <begin position="17"/>
        <end position="51"/>
    </location>
</feature>
<keyword evidence="5" id="KW-0808">Transferase</keyword>
<dbReference type="Gene3D" id="3.30.70.270">
    <property type="match status" value="1"/>
</dbReference>
<dbReference type="InterPro" id="IPR050469">
    <property type="entry name" value="Diguanylate_Cyclase"/>
</dbReference>
<dbReference type="Pfam" id="PF13426">
    <property type="entry name" value="PAS_9"/>
    <property type="match status" value="1"/>
</dbReference>
<dbReference type="GO" id="GO:0005886">
    <property type="term" value="C:plasma membrane"/>
    <property type="evidence" value="ECO:0007669"/>
    <property type="project" value="TreeGrafter"/>
</dbReference>
<dbReference type="GO" id="GO:0052621">
    <property type="term" value="F:diguanylate cyclase activity"/>
    <property type="evidence" value="ECO:0007669"/>
    <property type="project" value="UniProtKB-EC"/>
</dbReference>
<dbReference type="InterPro" id="IPR043128">
    <property type="entry name" value="Rev_trsase/Diguanyl_cyclase"/>
</dbReference>
<protein>
    <recommendedName>
        <fullName evidence="1">diguanylate cyclase</fullName>
        <ecNumber evidence="1">2.7.7.65</ecNumber>
    </recommendedName>
</protein>
<name>A0AAE4K7R4_9BURK</name>
<dbReference type="EMBL" id="JAVRAA010000012">
    <property type="protein sequence ID" value="MDT0339248.1"/>
    <property type="molecule type" value="Genomic_DNA"/>
</dbReference>
<dbReference type="FunFam" id="3.30.70.270:FF:000001">
    <property type="entry name" value="Diguanylate cyclase domain protein"/>
    <property type="match status" value="1"/>
</dbReference>
<dbReference type="Gene3D" id="3.30.450.20">
    <property type="entry name" value="PAS domain"/>
    <property type="match status" value="1"/>
</dbReference>
<evidence type="ECO:0000256" key="2">
    <source>
        <dbReference type="ARBA" id="ARBA00034247"/>
    </source>
</evidence>
<dbReference type="EC" id="2.7.7.65" evidence="1"/>
<dbReference type="CDD" id="cd01949">
    <property type="entry name" value="GGDEF"/>
    <property type="match status" value="1"/>
</dbReference>
<evidence type="ECO:0000256" key="1">
    <source>
        <dbReference type="ARBA" id="ARBA00012528"/>
    </source>
</evidence>
<dbReference type="Pfam" id="PF00990">
    <property type="entry name" value="GGDEF"/>
    <property type="match status" value="1"/>
</dbReference>
<keyword evidence="5" id="KW-0548">Nucleotidyltransferase</keyword>
<dbReference type="SMART" id="SM00267">
    <property type="entry name" value="GGDEF"/>
    <property type="match status" value="1"/>
</dbReference>
<dbReference type="NCBIfam" id="TIGR00254">
    <property type="entry name" value="GGDEF"/>
    <property type="match status" value="1"/>
</dbReference>